<protein>
    <recommendedName>
        <fullName evidence="3">Mini-circle protein</fullName>
    </recommendedName>
</protein>
<dbReference type="AlphaFoldDB" id="A0A1V3CA13"/>
<reference evidence="2" key="1">
    <citation type="submission" date="2016-08" db="EMBL/GenBank/DDBJ databases">
        <authorList>
            <person name="Tokovenko B."/>
            <person name="Kalinowski J."/>
        </authorList>
    </citation>
    <scope>NUCLEOTIDE SEQUENCE [LARGE SCALE GENOMIC DNA]</scope>
    <source>
        <strain evidence="2">UTMC102</strain>
    </source>
</reference>
<evidence type="ECO:0000313" key="2">
    <source>
        <dbReference type="Proteomes" id="UP000189004"/>
    </source>
</evidence>
<dbReference type="Pfam" id="PF04978">
    <property type="entry name" value="MST"/>
    <property type="match status" value="1"/>
</dbReference>
<evidence type="ECO:0008006" key="3">
    <source>
        <dbReference type="Google" id="ProtNLM"/>
    </source>
</evidence>
<dbReference type="InterPro" id="IPR034660">
    <property type="entry name" value="DinB/YfiT-like"/>
</dbReference>
<dbReference type="Gene3D" id="1.20.120.450">
    <property type="entry name" value="dinb family like domain"/>
    <property type="match status" value="1"/>
</dbReference>
<dbReference type="InterPro" id="IPR007061">
    <property type="entry name" value="MST-like"/>
</dbReference>
<evidence type="ECO:0000313" key="1">
    <source>
        <dbReference type="EMBL" id="OOC57339.1"/>
    </source>
</evidence>
<dbReference type="SUPFAM" id="SSF109854">
    <property type="entry name" value="DinB/YfiT-like putative metalloenzymes"/>
    <property type="match status" value="1"/>
</dbReference>
<dbReference type="Proteomes" id="UP000189004">
    <property type="component" value="Unassembled WGS sequence"/>
</dbReference>
<dbReference type="EMBL" id="MCOK01000001">
    <property type="protein sequence ID" value="OOC57339.1"/>
    <property type="molecule type" value="Genomic_DNA"/>
</dbReference>
<organism evidence="1 2">
    <name type="scientific">Nocardiopsis sinuspersici</name>
    <dbReference type="NCBI Taxonomy" id="501010"/>
    <lineage>
        <taxon>Bacteria</taxon>
        <taxon>Bacillati</taxon>
        <taxon>Actinomycetota</taxon>
        <taxon>Actinomycetes</taxon>
        <taxon>Streptosporangiales</taxon>
        <taxon>Nocardiopsidaceae</taxon>
        <taxon>Nocardiopsis</taxon>
    </lineage>
</organism>
<name>A0A1V3CA13_9ACTN</name>
<sequence length="178" mass="20153">MAATTENTVLDAERTSLLRVLGEQRDFLRFTLRDLDDAQAAKRTTASELTLGGLVKHVTLVERNWIRFIREGAMHDAEVDYEDPSAFEEQVKSFRLLGDETLAGALEDYERAAEETDRFVAQLPDLEVGHELPKAPWFPENTSWSARDVLLHMIRETAQHCGHADILRESLDGQKTMG</sequence>
<dbReference type="RefSeq" id="WP_077693691.1">
    <property type="nucleotide sequence ID" value="NZ_MCOK01000001.1"/>
</dbReference>
<comment type="caution">
    <text evidence="1">The sequence shown here is derived from an EMBL/GenBank/DDBJ whole genome shotgun (WGS) entry which is preliminary data.</text>
</comment>
<keyword evidence="2" id="KW-1185">Reference proteome</keyword>
<accession>A0A1V3CA13</accession>
<proteinExistence type="predicted"/>
<gene>
    <name evidence="1" type="ORF">NOSIN_20690</name>
</gene>
<dbReference type="STRING" id="501010.NOSIN_20690"/>